<comment type="caution">
    <text evidence="1">The sequence shown here is derived from an EMBL/GenBank/DDBJ whole genome shotgun (WGS) entry which is preliminary data.</text>
</comment>
<keyword evidence="2" id="KW-1185">Reference proteome</keyword>
<dbReference type="EMBL" id="JAYMYR010000003">
    <property type="protein sequence ID" value="KAK7372646.1"/>
    <property type="molecule type" value="Genomic_DNA"/>
</dbReference>
<organism evidence="1 2">
    <name type="scientific">Phaseolus coccineus</name>
    <name type="common">Scarlet runner bean</name>
    <name type="synonym">Phaseolus multiflorus</name>
    <dbReference type="NCBI Taxonomy" id="3886"/>
    <lineage>
        <taxon>Eukaryota</taxon>
        <taxon>Viridiplantae</taxon>
        <taxon>Streptophyta</taxon>
        <taxon>Embryophyta</taxon>
        <taxon>Tracheophyta</taxon>
        <taxon>Spermatophyta</taxon>
        <taxon>Magnoliopsida</taxon>
        <taxon>eudicotyledons</taxon>
        <taxon>Gunneridae</taxon>
        <taxon>Pentapetalae</taxon>
        <taxon>rosids</taxon>
        <taxon>fabids</taxon>
        <taxon>Fabales</taxon>
        <taxon>Fabaceae</taxon>
        <taxon>Papilionoideae</taxon>
        <taxon>50 kb inversion clade</taxon>
        <taxon>NPAAA clade</taxon>
        <taxon>indigoferoid/millettioid clade</taxon>
        <taxon>Phaseoleae</taxon>
        <taxon>Phaseolus</taxon>
    </lineage>
</organism>
<reference evidence="1 2" key="1">
    <citation type="submission" date="2024-01" db="EMBL/GenBank/DDBJ databases">
        <title>The genomes of 5 underutilized Papilionoideae crops provide insights into root nodulation and disease resistanc.</title>
        <authorList>
            <person name="Jiang F."/>
        </authorList>
    </citation>
    <scope>NUCLEOTIDE SEQUENCE [LARGE SCALE GENOMIC DNA]</scope>
    <source>
        <strain evidence="1">JINMINGXINNONG_FW02</strain>
        <tissue evidence="1">Leaves</tissue>
    </source>
</reference>
<dbReference type="AlphaFoldDB" id="A0AAN9NGS4"/>
<evidence type="ECO:0000313" key="2">
    <source>
        <dbReference type="Proteomes" id="UP001374584"/>
    </source>
</evidence>
<accession>A0AAN9NGS4</accession>
<name>A0AAN9NGS4_PHACN</name>
<evidence type="ECO:0000313" key="1">
    <source>
        <dbReference type="EMBL" id="KAK7372646.1"/>
    </source>
</evidence>
<sequence length="149" mass="17292">MIWLHELVPSIYSLDCMFHLQSLVQSQKEEKSDQKPIYSSVKKKLIYSSLFNTWFPRKRSAYVNPFELIAKAVMEWCDHCCRFCQTSVGSIMNDFAAKYCSSCTMCGKILLDSTIPLQLISPNLGINRISRTIRKRRKKSVQIVNKECK</sequence>
<proteinExistence type="predicted"/>
<gene>
    <name evidence="1" type="ORF">VNO80_06033</name>
</gene>
<dbReference type="Proteomes" id="UP001374584">
    <property type="component" value="Unassembled WGS sequence"/>
</dbReference>
<protein>
    <submittedName>
        <fullName evidence="1">Uncharacterized protein</fullName>
    </submittedName>
</protein>